<evidence type="ECO:0000256" key="4">
    <source>
        <dbReference type="ARBA" id="ARBA00023242"/>
    </source>
</evidence>
<dbReference type="PANTHER" id="PTHR13471:SF0">
    <property type="entry name" value="NUCLEAR EXOSOME REGULATOR NRDE2"/>
    <property type="match status" value="1"/>
</dbReference>
<dbReference type="GO" id="GO:0071013">
    <property type="term" value="C:catalytic step 2 spliceosome"/>
    <property type="evidence" value="ECO:0007669"/>
    <property type="project" value="TreeGrafter"/>
</dbReference>
<comment type="similarity">
    <text evidence="2">Belongs to the NRDE2 family.</text>
</comment>
<feature type="compositionally biased region" description="Basic and acidic residues" evidence="5">
    <location>
        <begin position="56"/>
        <end position="78"/>
    </location>
</feature>
<feature type="compositionally biased region" description="Polar residues" evidence="5">
    <location>
        <begin position="40"/>
        <end position="55"/>
    </location>
</feature>
<organism evidence="6 7">
    <name type="scientific">Gomphillus americanus</name>
    <dbReference type="NCBI Taxonomy" id="1940652"/>
    <lineage>
        <taxon>Eukaryota</taxon>
        <taxon>Fungi</taxon>
        <taxon>Dikarya</taxon>
        <taxon>Ascomycota</taxon>
        <taxon>Pezizomycotina</taxon>
        <taxon>Lecanoromycetes</taxon>
        <taxon>OSLEUM clade</taxon>
        <taxon>Ostropomycetidae</taxon>
        <taxon>Ostropales</taxon>
        <taxon>Graphidaceae</taxon>
        <taxon>Gomphilloideae</taxon>
        <taxon>Gomphillus</taxon>
    </lineage>
</organism>
<dbReference type="InterPro" id="IPR013633">
    <property type="entry name" value="NRDE-2"/>
</dbReference>
<name>A0A8H3I4G3_9LECA</name>
<comment type="subcellular location">
    <subcellularLocation>
        <location evidence="1">Nucleus</location>
    </subcellularLocation>
</comment>
<evidence type="ECO:0000256" key="3">
    <source>
        <dbReference type="ARBA" id="ARBA00022737"/>
    </source>
</evidence>
<dbReference type="GO" id="GO:0006396">
    <property type="term" value="P:RNA processing"/>
    <property type="evidence" value="ECO:0007669"/>
    <property type="project" value="InterPro"/>
</dbReference>
<feature type="compositionally biased region" description="Basic and acidic residues" evidence="5">
    <location>
        <begin position="1"/>
        <end position="21"/>
    </location>
</feature>
<keyword evidence="7" id="KW-1185">Reference proteome</keyword>
<dbReference type="PANTHER" id="PTHR13471">
    <property type="entry name" value="TETRATRICOPEPTIDE-LIKE HELICAL"/>
    <property type="match status" value="1"/>
</dbReference>
<sequence length="1004" mass="114718">MDNHTNSDRSHVNKETRDSRKHDSHHRRRTKRDQSKHTTRNPGFSEQGRHGSSYTKTEKSADTRVSKGDHFVSDRKGDPGILRYGSNHSYEVPPYRRIGYGLVLGLSRSLKIDRELSTNKEIRLVSSIPTSNKRNKAIFAKVNQGKEYSIRPPQATSEIELDKNYLTLENGRRYGSHESTENSEDSDSPDYRLAIRKAKSVDVLDNSLEAGRGTANVGASSNPTKDTTWSQRIELDPSDAQAWMELIKQQTTKSSIRQTRAERLSSAEIKLSMYEKALKRVTGPMREDLRRGLFKEAAFVWDEAKIQRKWEETLRDYPQSFGLWKDYLDYKQTKSRQFRFDDLRTTFKEAFTSLRMIGGGKDVKIINNGSRHQSGHAEIGLYALYLLLRYTICLKQAGYIEQAIAIWQITLEVQLSGISDAKSEEAIEKFWESEVPRIGEPNAQGFVFYNNHGGSVPAEKEDSPKPVSKPLSIETWLDYEENVLKLLPARTLDITDEEDVFRVVLFPDIQPFLLHKFDISSESIIDAFLLFNGLPPLWQGETESWATDPFIFGGDPMVKRTDETAQFDTNTDQLSGLSCRVGTDNLFAASKSPLRCFKRIMARSDKVGDGTSNLNLVGAVLRHVIDWNTNINHPKLIEYYLAFELRYHPKDVRKISKSYLKKYPQSLSLYNAHALVEYRLGNGESAKKVLETVMAMRPEDPDIILLRRTLAWESLEVGQLSSALGYLLGDSKSHDEAAIFATQQTLLLEMDRAASNKQHLVLSYMDCLLLLSYLTNPNPLSAALAIFQSNLSFLTLKLAKHTDILELSHQSLARLLYYHMQHHQYKPSTIRRAIQQSITAFPANAVFLSIFQLNEQRFRINDRVRSIVRDTLLNQDVMAASKSSLVVAHVFAIHAELSRSLSLGSSAEAIRSVFERAVEDDTTRNCPAIWYWYAEFELSQYNKEKFSQRAQNVIFRAMRACPWVRDFCLVTIRCLSKAPNGTEVKGFYEMMTERELRVRMILDV</sequence>
<dbReference type="GO" id="GO:0031048">
    <property type="term" value="P:regulatory ncRNA-mediated heterochromatin formation"/>
    <property type="evidence" value="ECO:0007669"/>
    <property type="project" value="TreeGrafter"/>
</dbReference>
<evidence type="ECO:0000256" key="5">
    <source>
        <dbReference type="SAM" id="MobiDB-lite"/>
    </source>
</evidence>
<dbReference type="InterPro" id="IPR011990">
    <property type="entry name" value="TPR-like_helical_dom_sf"/>
</dbReference>
<accession>A0A8H3I4G3</accession>
<proteinExistence type="inferred from homology"/>
<evidence type="ECO:0000313" key="7">
    <source>
        <dbReference type="Proteomes" id="UP000664169"/>
    </source>
</evidence>
<protein>
    <recommendedName>
        <fullName evidence="8">DUF1740-domain-containing protein</fullName>
    </recommendedName>
</protein>
<dbReference type="AlphaFoldDB" id="A0A8H3I4G3"/>
<evidence type="ECO:0000256" key="1">
    <source>
        <dbReference type="ARBA" id="ARBA00004123"/>
    </source>
</evidence>
<keyword evidence="3" id="KW-0677">Repeat</keyword>
<dbReference type="OrthoDB" id="297219at2759"/>
<evidence type="ECO:0008006" key="8">
    <source>
        <dbReference type="Google" id="ProtNLM"/>
    </source>
</evidence>
<dbReference type="InterPro" id="IPR003107">
    <property type="entry name" value="HAT"/>
</dbReference>
<keyword evidence="4" id="KW-0539">Nucleus</keyword>
<comment type="caution">
    <text evidence="6">The sequence shown here is derived from an EMBL/GenBank/DDBJ whole genome shotgun (WGS) entry which is preliminary data.</text>
</comment>
<dbReference type="GO" id="GO:1902369">
    <property type="term" value="P:negative regulation of RNA catabolic process"/>
    <property type="evidence" value="ECO:0007669"/>
    <property type="project" value="TreeGrafter"/>
</dbReference>
<dbReference type="EMBL" id="CAJPDQ010000003">
    <property type="protein sequence ID" value="CAF9906985.1"/>
    <property type="molecule type" value="Genomic_DNA"/>
</dbReference>
<reference evidence="6" key="1">
    <citation type="submission" date="2021-03" db="EMBL/GenBank/DDBJ databases">
        <authorList>
            <person name="Tagirdzhanova G."/>
        </authorList>
    </citation>
    <scope>NUCLEOTIDE SEQUENCE</scope>
</reference>
<feature type="region of interest" description="Disordered" evidence="5">
    <location>
        <begin position="1"/>
        <end position="90"/>
    </location>
</feature>
<dbReference type="Proteomes" id="UP000664169">
    <property type="component" value="Unassembled WGS sequence"/>
</dbReference>
<dbReference type="SMART" id="SM00386">
    <property type="entry name" value="HAT"/>
    <property type="match status" value="3"/>
</dbReference>
<evidence type="ECO:0000313" key="6">
    <source>
        <dbReference type="EMBL" id="CAF9906985.1"/>
    </source>
</evidence>
<dbReference type="Gene3D" id="1.25.40.10">
    <property type="entry name" value="Tetratricopeptide repeat domain"/>
    <property type="match status" value="3"/>
</dbReference>
<gene>
    <name evidence="6" type="ORF">GOMPHAMPRED_004989</name>
</gene>
<feature type="compositionally biased region" description="Basic residues" evidence="5">
    <location>
        <begin position="22"/>
        <end position="31"/>
    </location>
</feature>
<evidence type="ECO:0000256" key="2">
    <source>
        <dbReference type="ARBA" id="ARBA00009265"/>
    </source>
</evidence>
<dbReference type="Pfam" id="PF08424">
    <property type="entry name" value="NRDE-2"/>
    <property type="match status" value="1"/>
</dbReference>